<sequence length="357" mass="38339">MSTTLLQIGRNHRCINDQYQLTGALNGFMACPMCHLTYMTSHGYTRVCTLQRDMQLSETGTSIKFRTHRCSNPKCLRLRPSKNPRAHAFLDLYQLVGLTQDDVPGYIHVHHEIKTLMHKTGARKLTDAEQPVHAAKGRSFYSIIDASVPRDKAPLPTASWPIITPFVKPLEKNGLPVYWRIPNRSTGGFLTMMLQSCPWIRVAEGELHDLLLWMLAHKLIQSHGPQNTEQSGDDNDESEDDENKDETRPKKKVKIGSSGAHKGGKRGGSGRGGGSGGSGGGAGSGGGPNKGGGKGGGSGRRGRGEGGGRLLRSGAGTGSSTTENSRPATETDTGSTLASKTTSKGIRPFSSPQPPNF</sequence>
<evidence type="ECO:0000313" key="2">
    <source>
        <dbReference type="EMBL" id="KAF5390793.1"/>
    </source>
</evidence>
<feature type="compositionally biased region" description="Gly residues" evidence="1">
    <location>
        <begin position="266"/>
        <end position="309"/>
    </location>
</feature>
<comment type="caution">
    <text evidence="2">The sequence shown here is derived from an EMBL/GenBank/DDBJ whole genome shotgun (WGS) entry which is preliminary data.</text>
</comment>
<dbReference type="AlphaFoldDB" id="A0A8H5HWN1"/>
<evidence type="ECO:0000256" key="1">
    <source>
        <dbReference type="SAM" id="MobiDB-lite"/>
    </source>
</evidence>
<keyword evidence="3" id="KW-1185">Reference proteome</keyword>
<reference evidence="2 3" key="1">
    <citation type="journal article" date="2020" name="ISME J.">
        <title>Uncovering the hidden diversity of litter-decomposition mechanisms in mushroom-forming fungi.</title>
        <authorList>
            <person name="Floudas D."/>
            <person name="Bentzer J."/>
            <person name="Ahren D."/>
            <person name="Johansson T."/>
            <person name="Persson P."/>
            <person name="Tunlid A."/>
        </authorList>
    </citation>
    <scope>NUCLEOTIDE SEQUENCE [LARGE SCALE GENOMIC DNA]</scope>
    <source>
        <strain evidence="2 3">CBS 406.79</strain>
    </source>
</reference>
<feature type="compositionally biased region" description="Polar residues" evidence="1">
    <location>
        <begin position="321"/>
        <end position="344"/>
    </location>
</feature>
<dbReference type="EMBL" id="JAACJN010000013">
    <property type="protein sequence ID" value="KAF5390793.1"/>
    <property type="molecule type" value="Genomic_DNA"/>
</dbReference>
<feature type="compositionally biased region" description="Acidic residues" evidence="1">
    <location>
        <begin position="231"/>
        <end position="244"/>
    </location>
</feature>
<proteinExistence type="predicted"/>
<dbReference type="Proteomes" id="UP000518752">
    <property type="component" value="Unassembled WGS sequence"/>
</dbReference>
<protein>
    <submittedName>
        <fullName evidence="2">Uncharacterized protein</fullName>
    </submittedName>
</protein>
<accession>A0A8H5HWN1</accession>
<feature type="compositionally biased region" description="Low complexity" evidence="1">
    <location>
        <begin position="310"/>
        <end position="320"/>
    </location>
</feature>
<organism evidence="2 3">
    <name type="scientific">Collybiopsis confluens</name>
    <dbReference type="NCBI Taxonomy" id="2823264"/>
    <lineage>
        <taxon>Eukaryota</taxon>
        <taxon>Fungi</taxon>
        <taxon>Dikarya</taxon>
        <taxon>Basidiomycota</taxon>
        <taxon>Agaricomycotina</taxon>
        <taxon>Agaricomycetes</taxon>
        <taxon>Agaricomycetidae</taxon>
        <taxon>Agaricales</taxon>
        <taxon>Marasmiineae</taxon>
        <taxon>Omphalotaceae</taxon>
        <taxon>Collybiopsis</taxon>
    </lineage>
</organism>
<evidence type="ECO:0000313" key="3">
    <source>
        <dbReference type="Proteomes" id="UP000518752"/>
    </source>
</evidence>
<name>A0A8H5HWN1_9AGAR</name>
<gene>
    <name evidence="2" type="ORF">D9757_004508</name>
</gene>
<feature type="region of interest" description="Disordered" evidence="1">
    <location>
        <begin position="224"/>
        <end position="357"/>
    </location>
</feature>